<protein>
    <submittedName>
        <fullName evidence="1">Uncharacterized protein</fullName>
    </submittedName>
</protein>
<dbReference type="AlphaFoldDB" id="A0A2V1GX83"/>
<evidence type="ECO:0000313" key="2">
    <source>
        <dbReference type="Proteomes" id="UP000244906"/>
    </source>
</evidence>
<evidence type="ECO:0000313" key="1">
    <source>
        <dbReference type="EMBL" id="PVZ71704.1"/>
    </source>
</evidence>
<proteinExistence type="predicted"/>
<sequence>MYKTLTPTHPFTSLLANCSGTEKLQALSLALLLPLRQTVKTKNTPQLWRAVDYLNIISLIINSAMF</sequence>
<name>A0A2V1GX83_9GAMM</name>
<comment type="caution">
    <text evidence="1">The sequence shown here is derived from an EMBL/GenBank/DDBJ whole genome shotgun (WGS) entry which is preliminary data.</text>
</comment>
<gene>
    <name evidence="1" type="ORF">DC094_01365</name>
</gene>
<reference evidence="1 2" key="1">
    <citation type="submission" date="2018-04" db="EMBL/GenBank/DDBJ databases">
        <title>Thalassorhabdus spongiae gen. nov., sp. nov., isolated from a marine sponge in South-West Iceland.</title>
        <authorList>
            <person name="Knobloch S."/>
            <person name="Daussin A."/>
            <person name="Johannsson R."/>
            <person name="Marteinsson V.T."/>
        </authorList>
    </citation>
    <scope>NUCLEOTIDE SEQUENCE [LARGE SCALE GENOMIC DNA]</scope>
    <source>
        <strain evidence="1 2">Hp12</strain>
    </source>
</reference>
<dbReference type="Proteomes" id="UP000244906">
    <property type="component" value="Unassembled WGS sequence"/>
</dbReference>
<keyword evidence="2" id="KW-1185">Reference proteome</keyword>
<organism evidence="1 2">
    <name type="scientific">Pelagibaculum spongiae</name>
    <dbReference type="NCBI Taxonomy" id="2080658"/>
    <lineage>
        <taxon>Bacteria</taxon>
        <taxon>Pseudomonadati</taxon>
        <taxon>Pseudomonadota</taxon>
        <taxon>Gammaproteobacteria</taxon>
        <taxon>Oceanospirillales</taxon>
        <taxon>Pelagibaculum</taxon>
    </lineage>
</organism>
<accession>A0A2V1GX83</accession>
<dbReference type="EMBL" id="QDDL01000001">
    <property type="protein sequence ID" value="PVZ71704.1"/>
    <property type="molecule type" value="Genomic_DNA"/>
</dbReference>